<evidence type="ECO:0000256" key="1">
    <source>
        <dbReference type="SAM" id="Phobius"/>
    </source>
</evidence>
<keyword evidence="2" id="KW-0732">Signal</keyword>
<sequence>MTLLLTTLIVSTVLATMIFSPHPLMLTIKAVAMATALCLALSHMSSWYAFMVFIVMVGGMLIMFMYISSLSPNSIFCLKLETRYFLILLTTLTTIFYSMSTFKPINTQPLQDSPMDFITFFWLHQNLTIFLLMTIMLLLAMLISTTLLKTTEKPLRPTKLVS</sequence>
<geneLocation type="mitochondrion" evidence="3"/>
<name>A0A8A3WK87_9BIVA</name>
<dbReference type="AlphaFoldDB" id="A0A8A3WK87"/>
<keyword evidence="1" id="KW-1133">Transmembrane helix</keyword>
<feature type="chain" id="PRO_5032964059" evidence="2">
    <location>
        <begin position="16"/>
        <end position="162"/>
    </location>
</feature>
<protein>
    <submittedName>
        <fullName evidence="3">NADH dehydrogenase subunit 6</fullName>
    </submittedName>
</protein>
<keyword evidence="1" id="KW-0812">Transmembrane</keyword>
<accession>A0A8A3WK87</accession>
<reference evidence="3" key="1">
    <citation type="journal article" date="2020" name="Zool. J. Linn. Soc.">
        <title>Mitogenomic phylogeny and fossil-calibrated mutation rates for all F- and M-type mtDNA genes of the largest freshwater mussel family, the Unionidae (Bivalvia).</title>
        <authorList>
            <person name="Zieritz A."/>
            <person name="Froufe E."/>
            <person name="Bolotov I."/>
            <person name="Goncalves D.V."/>
            <person name="Aldridge D.C."/>
            <person name="Bogan A.E."/>
            <person name="Gan H.M."/>
            <person name="Gomes-Dos-Santos A."/>
            <person name="Sousa R."/>
            <person name="Teixeira A."/>
            <person name="Varandas S."/>
            <person name="Zanatta D."/>
            <person name="Lopes-Lima M."/>
        </authorList>
    </citation>
    <scope>NUCLEOTIDE SEQUENCE</scope>
    <source>
        <strain evidence="3">PhySup_M</strain>
    </source>
</reference>
<feature type="transmembrane region" description="Helical" evidence="1">
    <location>
        <begin position="44"/>
        <end position="64"/>
    </location>
</feature>
<feature type="transmembrane region" description="Helical" evidence="1">
    <location>
        <begin position="84"/>
        <end position="102"/>
    </location>
</feature>
<organism evidence="3">
    <name type="scientific">Physunio superbus</name>
    <dbReference type="NCBI Taxonomy" id="2494254"/>
    <lineage>
        <taxon>Eukaryota</taxon>
        <taxon>Metazoa</taxon>
        <taxon>Spiralia</taxon>
        <taxon>Lophotrochozoa</taxon>
        <taxon>Mollusca</taxon>
        <taxon>Bivalvia</taxon>
        <taxon>Autobranchia</taxon>
        <taxon>Heteroconchia</taxon>
        <taxon>Palaeoheterodonta</taxon>
        <taxon>Unionida</taxon>
        <taxon>Unionoidea</taxon>
        <taxon>Unionidae</taxon>
        <taxon>Gonideinae</taxon>
        <taxon>Physunio</taxon>
    </lineage>
</organism>
<evidence type="ECO:0000313" key="3">
    <source>
        <dbReference type="EMBL" id="QTA71678.1"/>
    </source>
</evidence>
<dbReference type="EMBL" id="MW242815">
    <property type="protein sequence ID" value="QTA71678.1"/>
    <property type="molecule type" value="Genomic_DNA"/>
</dbReference>
<feature type="transmembrane region" description="Helical" evidence="1">
    <location>
        <begin position="122"/>
        <end position="148"/>
    </location>
</feature>
<feature type="signal peptide" evidence="2">
    <location>
        <begin position="1"/>
        <end position="15"/>
    </location>
</feature>
<proteinExistence type="predicted"/>
<gene>
    <name evidence="3" type="primary">nad6</name>
</gene>
<evidence type="ECO:0000256" key="2">
    <source>
        <dbReference type="SAM" id="SignalP"/>
    </source>
</evidence>
<keyword evidence="3" id="KW-0496">Mitochondrion</keyword>
<keyword evidence="1" id="KW-0472">Membrane</keyword>